<dbReference type="PANTHER" id="PTHR30204">
    <property type="entry name" value="REDOX-CYCLING DRUG-SENSING TRANSCRIPTIONAL ACTIVATOR SOXR"/>
    <property type="match status" value="1"/>
</dbReference>
<dbReference type="PANTHER" id="PTHR30204:SF93">
    <property type="entry name" value="HTH MERR-TYPE DOMAIN-CONTAINING PROTEIN"/>
    <property type="match status" value="1"/>
</dbReference>
<dbReference type="RefSeq" id="WP_013672309.1">
    <property type="nucleotide sequence ID" value="NZ_BAABKS010000080.1"/>
</dbReference>
<name>A0ABW3VLA9_9PSEU</name>
<evidence type="ECO:0000256" key="1">
    <source>
        <dbReference type="ARBA" id="ARBA00023125"/>
    </source>
</evidence>
<dbReference type="InterPro" id="IPR011989">
    <property type="entry name" value="ARM-like"/>
</dbReference>
<accession>A0ABW3VLA9</accession>
<sequence>MRIGELSRLAGISTRMLRHYDAIGLVSPTSRSANGYRDYTPDDIRRLFRVESLRTLGLSLQSIRHTLADADVAPSELVEELITSTGERIAREQALLRRLEGVRASGATSWRDVLDLVALMQGLDSSDPSRRQRAALSDGTPVPAAPIVDALLEEDDPNVAGALQWALTRSSDDALPHLVEALHSSDEQARRQAVAALVKLEPADSESALRDALGHTDRVVRERASLALGSRGAVEVVPELLEMVVRGSDDVVAAEILGRLARLHGLGDQLAGVVVARLASEDALPGARARLTQALAEIPGPEAHHALADLTQDRDRAVAVTATYLLAIHSATRH</sequence>
<dbReference type="InterPro" id="IPR016024">
    <property type="entry name" value="ARM-type_fold"/>
</dbReference>
<dbReference type="InterPro" id="IPR047057">
    <property type="entry name" value="MerR_fam"/>
</dbReference>
<proteinExistence type="predicted"/>
<feature type="domain" description="HTH merR-type" evidence="2">
    <location>
        <begin position="1"/>
        <end position="69"/>
    </location>
</feature>
<evidence type="ECO:0000259" key="2">
    <source>
        <dbReference type="PROSITE" id="PS50937"/>
    </source>
</evidence>
<comment type="caution">
    <text evidence="3">The sequence shown here is derived from an EMBL/GenBank/DDBJ whole genome shotgun (WGS) entry which is preliminary data.</text>
</comment>
<dbReference type="Gene3D" id="1.10.1660.10">
    <property type="match status" value="1"/>
</dbReference>
<dbReference type="PROSITE" id="PS00552">
    <property type="entry name" value="HTH_MERR_1"/>
    <property type="match status" value="1"/>
</dbReference>
<evidence type="ECO:0000313" key="4">
    <source>
        <dbReference type="Proteomes" id="UP001597182"/>
    </source>
</evidence>
<dbReference type="PRINTS" id="PR00040">
    <property type="entry name" value="HTHMERR"/>
</dbReference>
<dbReference type="SUPFAM" id="SSF46955">
    <property type="entry name" value="Putative DNA-binding domain"/>
    <property type="match status" value="1"/>
</dbReference>
<dbReference type="EMBL" id="JBHTMB010000144">
    <property type="protein sequence ID" value="MFD1235088.1"/>
    <property type="molecule type" value="Genomic_DNA"/>
</dbReference>
<gene>
    <name evidence="3" type="ORF">ACFQ34_17495</name>
</gene>
<reference evidence="4" key="1">
    <citation type="journal article" date="2019" name="Int. J. Syst. Evol. Microbiol.">
        <title>The Global Catalogue of Microorganisms (GCM) 10K type strain sequencing project: providing services to taxonomists for standard genome sequencing and annotation.</title>
        <authorList>
            <consortium name="The Broad Institute Genomics Platform"/>
            <consortium name="The Broad Institute Genome Sequencing Center for Infectious Disease"/>
            <person name="Wu L."/>
            <person name="Ma J."/>
        </authorList>
    </citation>
    <scope>NUCLEOTIDE SEQUENCE [LARGE SCALE GENOMIC DNA]</scope>
    <source>
        <strain evidence="4">CCUG 49018</strain>
    </source>
</reference>
<dbReference type="InterPro" id="IPR000551">
    <property type="entry name" value="MerR-type_HTH_dom"/>
</dbReference>
<dbReference type="Pfam" id="PF13646">
    <property type="entry name" value="HEAT_2"/>
    <property type="match status" value="1"/>
</dbReference>
<dbReference type="PROSITE" id="PS50937">
    <property type="entry name" value="HTH_MERR_2"/>
    <property type="match status" value="1"/>
</dbReference>
<dbReference type="Proteomes" id="UP001597182">
    <property type="component" value="Unassembled WGS sequence"/>
</dbReference>
<keyword evidence="4" id="KW-1185">Reference proteome</keyword>
<dbReference type="InterPro" id="IPR009061">
    <property type="entry name" value="DNA-bd_dom_put_sf"/>
</dbReference>
<dbReference type="Pfam" id="PF13411">
    <property type="entry name" value="MerR_1"/>
    <property type="match status" value="1"/>
</dbReference>
<protein>
    <submittedName>
        <fullName evidence="3">MerR family transcriptional regulator</fullName>
    </submittedName>
</protein>
<organism evidence="3 4">
    <name type="scientific">Pseudonocardia benzenivorans</name>
    <dbReference type="NCBI Taxonomy" id="228005"/>
    <lineage>
        <taxon>Bacteria</taxon>
        <taxon>Bacillati</taxon>
        <taxon>Actinomycetota</taxon>
        <taxon>Actinomycetes</taxon>
        <taxon>Pseudonocardiales</taxon>
        <taxon>Pseudonocardiaceae</taxon>
        <taxon>Pseudonocardia</taxon>
    </lineage>
</organism>
<evidence type="ECO:0000313" key="3">
    <source>
        <dbReference type="EMBL" id="MFD1235088.1"/>
    </source>
</evidence>
<keyword evidence="1" id="KW-0238">DNA-binding</keyword>
<dbReference type="SMART" id="SM00422">
    <property type="entry name" value="HTH_MERR"/>
    <property type="match status" value="1"/>
</dbReference>
<dbReference type="SUPFAM" id="SSF48371">
    <property type="entry name" value="ARM repeat"/>
    <property type="match status" value="1"/>
</dbReference>
<dbReference type="Gene3D" id="1.25.10.10">
    <property type="entry name" value="Leucine-rich Repeat Variant"/>
    <property type="match status" value="1"/>
</dbReference>